<name>A0A4C1UJU0_EUMVA</name>
<protein>
    <submittedName>
        <fullName evidence="2">Uncharacterized protein</fullName>
    </submittedName>
</protein>
<feature type="compositionally biased region" description="Basic and acidic residues" evidence="1">
    <location>
        <begin position="61"/>
        <end position="73"/>
    </location>
</feature>
<organism evidence="2 3">
    <name type="scientific">Eumeta variegata</name>
    <name type="common">Bagworm moth</name>
    <name type="synonym">Eumeta japonica</name>
    <dbReference type="NCBI Taxonomy" id="151549"/>
    <lineage>
        <taxon>Eukaryota</taxon>
        <taxon>Metazoa</taxon>
        <taxon>Ecdysozoa</taxon>
        <taxon>Arthropoda</taxon>
        <taxon>Hexapoda</taxon>
        <taxon>Insecta</taxon>
        <taxon>Pterygota</taxon>
        <taxon>Neoptera</taxon>
        <taxon>Endopterygota</taxon>
        <taxon>Lepidoptera</taxon>
        <taxon>Glossata</taxon>
        <taxon>Ditrysia</taxon>
        <taxon>Tineoidea</taxon>
        <taxon>Psychidae</taxon>
        <taxon>Oiketicinae</taxon>
        <taxon>Eumeta</taxon>
    </lineage>
</organism>
<comment type="caution">
    <text evidence="2">The sequence shown here is derived from an EMBL/GenBank/DDBJ whole genome shotgun (WGS) entry which is preliminary data.</text>
</comment>
<feature type="region of interest" description="Disordered" evidence="1">
    <location>
        <begin position="61"/>
        <end position="91"/>
    </location>
</feature>
<dbReference type="AlphaFoldDB" id="A0A4C1UJU0"/>
<evidence type="ECO:0000313" key="2">
    <source>
        <dbReference type="EMBL" id="GBP26252.1"/>
    </source>
</evidence>
<evidence type="ECO:0000256" key="1">
    <source>
        <dbReference type="SAM" id="MobiDB-lite"/>
    </source>
</evidence>
<reference evidence="2 3" key="1">
    <citation type="journal article" date="2019" name="Commun. Biol.">
        <title>The bagworm genome reveals a unique fibroin gene that provides high tensile strength.</title>
        <authorList>
            <person name="Kono N."/>
            <person name="Nakamura H."/>
            <person name="Ohtoshi R."/>
            <person name="Tomita M."/>
            <person name="Numata K."/>
            <person name="Arakawa K."/>
        </authorList>
    </citation>
    <scope>NUCLEOTIDE SEQUENCE [LARGE SCALE GENOMIC DNA]</scope>
</reference>
<dbReference type="Proteomes" id="UP000299102">
    <property type="component" value="Unassembled WGS sequence"/>
</dbReference>
<evidence type="ECO:0000313" key="3">
    <source>
        <dbReference type="Proteomes" id="UP000299102"/>
    </source>
</evidence>
<sequence>MPSPVRRTKSRADNENEVVTECGIGIRIKSLTGIKIRNSTRTRIESGNDILTAKSFQIKDEGTHSMSKREKPPVKYNPWPTYGNKGAAPRKKLVKKEMRKYSDTSLIHFEIVRSSRSL</sequence>
<dbReference type="OrthoDB" id="284854at2759"/>
<gene>
    <name evidence="2" type="ORF">EVAR_16105_1</name>
</gene>
<proteinExistence type="predicted"/>
<keyword evidence="3" id="KW-1185">Reference proteome</keyword>
<accession>A0A4C1UJU0</accession>
<dbReference type="EMBL" id="BGZK01000178">
    <property type="protein sequence ID" value="GBP26252.1"/>
    <property type="molecule type" value="Genomic_DNA"/>
</dbReference>